<sequence length="469" mass="52492">MIVFSTEFPVAQKNATNDILNLACKWAVGSPHSLVPESIYSSIPVNDNYSLELDGESITIGASSSEEGVVSGLRYRRLEKAKELEWETSIISREHHEETFFSIQVSCESLGTTKRLPIPKKPYFIKQVLSKFGGGSDGEIPISDNYIPMGEEDVEIASALINGHAENRLPIVYLSVDFSDRIKIDPKKLSNQLSGIAHVITEPSREFSQKLRNKVSGRNVYGGIVGIYWPQSNAKKSYNLESFNNEAKLLTYQIYVDLVSALANRRLYSGCTWLHLQEQVSKSKIKTLKKDDSSSVQDYINAFDIEIKAKDSLIHEANNEIKSLLSEIRQLNARDYSATGSLLNLGAEQNLYKNEIRDAIISTLAESRSGLRKNSRRLHIVDDIISSNPIGNTASELSEKIKATLRGYKNMDAKTRRSLMDIGFSIEEDGKHFKLKFRDDGRYVLTLNKTSSDHRAGLNAASDITNILF</sequence>
<evidence type="ECO:0000313" key="2">
    <source>
        <dbReference type="EMBL" id="XDJ41577.1"/>
    </source>
</evidence>
<reference evidence="2" key="1">
    <citation type="submission" date="2024-05" db="EMBL/GenBank/DDBJ databases">
        <authorList>
            <person name="Luo Y.-C."/>
            <person name="Nicholds J."/>
            <person name="Mortimer T."/>
            <person name="Maboni G."/>
        </authorList>
    </citation>
    <scope>NUCLEOTIDE SEQUENCE</scope>
    <source>
        <strain evidence="2">153920</strain>
    </source>
</reference>
<feature type="coiled-coil region" evidence="1">
    <location>
        <begin position="307"/>
        <end position="334"/>
    </location>
</feature>
<dbReference type="AlphaFoldDB" id="A0AB39CHJ1"/>
<gene>
    <name evidence="2" type="ORF">ABRY99_11640</name>
</gene>
<name>A0AB39CHJ1_9BURK</name>
<proteinExistence type="predicted"/>
<protein>
    <submittedName>
        <fullName evidence="2">Uncharacterized protein</fullName>
    </submittedName>
</protein>
<dbReference type="EMBL" id="CP158252">
    <property type="protein sequence ID" value="XDJ41577.1"/>
    <property type="molecule type" value="Genomic_DNA"/>
</dbReference>
<keyword evidence="1" id="KW-0175">Coiled coil</keyword>
<accession>A0AB39CHJ1</accession>
<evidence type="ECO:0000256" key="1">
    <source>
        <dbReference type="SAM" id="Coils"/>
    </source>
</evidence>
<dbReference type="RefSeq" id="WP_368643273.1">
    <property type="nucleotide sequence ID" value="NZ_CP158252.1"/>
</dbReference>
<organism evidence="2">
    <name type="scientific">Castellaniella ginsengisoli</name>
    <dbReference type="NCBI Taxonomy" id="546114"/>
    <lineage>
        <taxon>Bacteria</taxon>
        <taxon>Pseudomonadati</taxon>
        <taxon>Pseudomonadota</taxon>
        <taxon>Betaproteobacteria</taxon>
        <taxon>Burkholderiales</taxon>
        <taxon>Alcaligenaceae</taxon>
        <taxon>Castellaniella</taxon>
    </lineage>
</organism>